<proteinExistence type="predicted"/>
<accession>A0ABS9H844</accession>
<dbReference type="Proteomes" id="UP001201161">
    <property type="component" value="Unassembled WGS sequence"/>
</dbReference>
<protein>
    <submittedName>
        <fullName evidence="2">DUF4245 domain-containing protein</fullName>
    </submittedName>
</protein>
<name>A0ABS9H844_9ACTN</name>
<keyword evidence="1" id="KW-0472">Membrane</keyword>
<dbReference type="RefSeq" id="WP_236399016.1">
    <property type="nucleotide sequence ID" value="NZ_JAKJHZ010000003.1"/>
</dbReference>
<sequence>MSGQGQPSRYNRSFGGMAGALIVTVLFVVAFVTWRGLFRTDTDDTPVPVDWQETVTLADQAGLQVVRPRELPAGWIATSVELNASDDPRWGLGVLTDDGDFVGIRQQDTSVDSLVETYVDEKADAGDDATVPSEVTDTWQTWSDSGGDHGFSTEVGDEAVLVYGSAPVADIEAFIGLLTTSPATTG</sequence>
<evidence type="ECO:0000313" key="3">
    <source>
        <dbReference type="Proteomes" id="UP001201161"/>
    </source>
</evidence>
<keyword evidence="1" id="KW-1133">Transmembrane helix</keyword>
<dbReference type="InterPro" id="IPR025339">
    <property type="entry name" value="DUF4245"/>
</dbReference>
<comment type="caution">
    <text evidence="2">The sequence shown here is derived from an EMBL/GenBank/DDBJ whole genome shotgun (WGS) entry which is preliminary data.</text>
</comment>
<keyword evidence="3" id="KW-1185">Reference proteome</keyword>
<organism evidence="2 3">
    <name type="scientific">Nocardioides potassii</name>
    <dbReference type="NCBI Taxonomy" id="2911371"/>
    <lineage>
        <taxon>Bacteria</taxon>
        <taxon>Bacillati</taxon>
        <taxon>Actinomycetota</taxon>
        <taxon>Actinomycetes</taxon>
        <taxon>Propionibacteriales</taxon>
        <taxon>Nocardioidaceae</taxon>
        <taxon>Nocardioides</taxon>
    </lineage>
</organism>
<feature type="transmembrane region" description="Helical" evidence="1">
    <location>
        <begin position="14"/>
        <end position="34"/>
    </location>
</feature>
<dbReference type="Pfam" id="PF14030">
    <property type="entry name" value="DUF4245"/>
    <property type="match status" value="1"/>
</dbReference>
<evidence type="ECO:0000313" key="2">
    <source>
        <dbReference type="EMBL" id="MCF6376644.1"/>
    </source>
</evidence>
<keyword evidence="1" id="KW-0812">Transmembrane</keyword>
<dbReference type="EMBL" id="JAKJHZ010000003">
    <property type="protein sequence ID" value="MCF6376644.1"/>
    <property type="molecule type" value="Genomic_DNA"/>
</dbReference>
<reference evidence="2 3" key="1">
    <citation type="submission" date="2022-01" db="EMBL/GenBank/DDBJ databases">
        <title>Nocardioides sp. nov., an actinomycete isolated from mining soil.</title>
        <authorList>
            <person name="Liu L."/>
        </authorList>
    </citation>
    <scope>NUCLEOTIDE SEQUENCE [LARGE SCALE GENOMIC DNA]</scope>
    <source>
        <strain evidence="2 3">KLBMP 9356</strain>
    </source>
</reference>
<gene>
    <name evidence="2" type="ORF">L2K70_03430</name>
</gene>
<evidence type="ECO:0000256" key="1">
    <source>
        <dbReference type="SAM" id="Phobius"/>
    </source>
</evidence>